<evidence type="ECO:0000313" key="1">
    <source>
        <dbReference type="EMBL" id="GAA1529280.1"/>
    </source>
</evidence>
<evidence type="ECO:0000313" key="2">
    <source>
        <dbReference type="Proteomes" id="UP001500363"/>
    </source>
</evidence>
<evidence type="ECO:0008006" key="3">
    <source>
        <dbReference type="Google" id="ProtNLM"/>
    </source>
</evidence>
<accession>A0ABP4LQC0</accession>
<gene>
    <name evidence="1" type="ORF">GCM10009741_33940</name>
</gene>
<organism evidence="1 2">
    <name type="scientific">Kribbella lupini</name>
    <dbReference type="NCBI Taxonomy" id="291602"/>
    <lineage>
        <taxon>Bacteria</taxon>
        <taxon>Bacillati</taxon>
        <taxon>Actinomycetota</taxon>
        <taxon>Actinomycetes</taxon>
        <taxon>Propionibacteriales</taxon>
        <taxon>Kribbellaceae</taxon>
        <taxon>Kribbella</taxon>
    </lineage>
</organism>
<dbReference type="Proteomes" id="UP001500363">
    <property type="component" value="Unassembled WGS sequence"/>
</dbReference>
<protein>
    <recommendedName>
        <fullName evidence="3">Homeodomain-like domain-containing protein</fullName>
    </recommendedName>
</protein>
<sequence>MLATNQTDPRHMDEAVARVALSYEACQLAETAGAAVPTAVDELAAACAVLRATDRYVDAVVAVARSRGESWPRIAAALGRSEESIRWRKRPADDWWRAHLLQDPEEAAVDLDDWVGRHLDRDAGPAPVSGVLRPV</sequence>
<name>A0ABP4LQC0_9ACTN</name>
<proteinExistence type="predicted"/>
<comment type="caution">
    <text evidence="1">The sequence shown here is derived from an EMBL/GenBank/DDBJ whole genome shotgun (WGS) entry which is preliminary data.</text>
</comment>
<dbReference type="EMBL" id="BAAANC010000002">
    <property type="protein sequence ID" value="GAA1529280.1"/>
    <property type="molecule type" value="Genomic_DNA"/>
</dbReference>
<keyword evidence="2" id="KW-1185">Reference proteome</keyword>
<reference evidence="2" key="1">
    <citation type="journal article" date="2019" name="Int. J. Syst. Evol. Microbiol.">
        <title>The Global Catalogue of Microorganisms (GCM) 10K type strain sequencing project: providing services to taxonomists for standard genome sequencing and annotation.</title>
        <authorList>
            <consortium name="The Broad Institute Genomics Platform"/>
            <consortium name="The Broad Institute Genome Sequencing Center for Infectious Disease"/>
            <person name="Wu L."/>
            <person name="Ma J."/>
        </authorList>
    </citation>
    <scope>NUCLEOTIDE SEQUENCE [LARGE SCALE GENOMIC DNA]</scope>
    <source>
        <strain evidence="2">JCM 14303</strain>
    </source>
</reference>